<dbReference type="InterPro" id="IPR002491">
    <property type="entry name" value="ABC_transptr_periplasmic_BD"/>
</dbReference>
<dbReference type="GO" id="GO:0030288">
    <property type="term" value="C:outer membrane-bounded periplasmic space"/>
    <property type="evidence" value="ECO:0007669"/>
    <property type="project" value="TreeGrafter"/>
</dbReference>
<feature type="domain" description="Fe/B12 periplasmic-binding" evidence="6">
    <location>
        <begin position="89"/>
        <end position="345"/>
    </location>
</feature>
<comment type="subcellular location">
    <subcellularLocation>
        <location evidence="1">Cell envelope</location>
    </subcellularLocation>
</comment>
<dbReference type="EMBL" id="CP041969">
    <property type="protein sequence ID" value="QMV42428.1"/>
    <property type="molecule type" value="Genomic_DNA"/>
</dbReference>
<gene>
    <name evidence="7" type="ORF">FPL14_15405</name>
</gene>
<feature type="region of interest" description="Disordered" evidence="5">
    <location>
        <begin position="37"/>
        <end position="71"/>
    </location>
</feature>
<dbReference type="Gene3D" id="3.40.50.1980">
    <property type="entry name" value="Nitrogenase molybdenum iron protein domain"/>
    <property type="match status" value="2"/>
</dbReference>
<evidence type="ECO:0000313" key="8">
    <source>
        <dbReference type="Proteomes" id="UP000515679"/>
    </source>
</evidence>
<proteinExistence type="inferred from homology"/>
<accession>A0A7G5BZP4</accession>
<evidence type="ECO:0000256" key="2">
    <source>
        <dbReference type="ARBA" id="ARBA00008814"/>
    </source>
</evidence>
<evidence type="ECO:0000256" key="1">
    <source>
        <dbReference type="ARBA" id="ARBA00004196"/>
    </source>
</evidence>
<evidence type="ECO:0000313" key="7">
    <source>
        <dbReference type="EMBL" id="QMV42428.1"/>
    </source>
</evidence>
<feature type="compositionally biased region" description="Low complexity" evidence="5">
    <location>
        <begin position="57"/>
        <end position="70"/>
    </location>
</feature>
<sequence>MLEEETMRQAKKTTYVLSVITLMSMLLLACGNNSEKQATAPQASNGNTQQIETPLPSQQSAENSEEAASATREYTDYMGREAEIPVAPKRIVFSGETFSDLLALGVDAVGTDKEWNKKSVYGDRLASIEDVGFPINLEKTLNLQPDLILIANTDEKLYEQLSKIAPTVTFDTFAPLNERLPVLGDIIGKKQEAETWLAEYNAKAEAMWQTLQAAGMKPGETASVFTYYPGDRLFVMARTGLSQVLYEQNGFKATAPIQKVLDANTGFEQISLEALPDYAGDRIFILTPDSEEAQKSTEEMFKSNIWLGLPAVKNNQVYTIDIIKSGSDAITREWLLQELPKMLSK</sequence>
<name>A0A7G5BZP4_9BACL</name>
<keyword evidence="4" id="KW-0732">Signal</keyword>
<keyword evidence="8" id="KW-1185">Reference proteome</keyword>
<dbReference type="PANTHER" id="PTHR30532">
    <property type="entry name" value="IRON III DICITRATE-BINDING PERIPLASMIC PROTEIN"/>
    <property type="match status" value="1"/>
</dbReference>
<reference evidence="7 8" key="1">
    <citation type="submission" date="2019-07" db="EMBL/GenBank/DDBJ databases">
        <authorList>
            <person name="Kim J.K."/>
            <person name="Cheong H.-M."/>
            <person name="Choi Y."/>
            <person name="Hwang K.J."/>
            <person name="Lee S."/>
            <person name="Choi C."/>
        </authorList>
    </citation>
    <scope>NUCLEOTIDE SEQUENCE [LARGE SCALE GENOMIC DNA]</scope>
    <source>
        <strain evidence="7 8">KS 22</strain>
    </source>
</reference>
<dbReference type="KEGG" id="cchl:FPL14_15405"/>
<evidence type="ECO:0000256" key="3">
    <source>
        <dbReference type="ARBA" id="ARBA00022448"/>
    </source>
</evidence>
<protein>
    <submittedName>
        <fullName evidence="7">ABC transporter substrate-binding protein</fullName>
    </submittedName>
</protein>
<keyword evidence="3" id="KW-0813">Transport</keyword>
<dbReference type="Pfam" id="PF01497">
    <property type="entry name" value="Peripla_BP_2"/>
    <property type="match status" value="1"/>
</dbReference>
<feature type="compositionally biased region" description="Polar residues" evidence="5">
    <location>
        <begin position="37"/>
        <end position="56"/>
    </location>
</feature>
<evidence type="ECO:0000259" key="6">
    <source>
        <dbReference type="PROSITE" id="PS50983"/>
    </source>
</evidence>
<dbReference type="SUPFAM" id="SSF53807">
    <property type="entry name" value="Helical backbone' metal receptor"/>
    <property type="match status" value="1"/>
</dbReference>
<dbReference type="InterPro" id="IPR051313">
    <property type="entry name" value="Bact_iron-sidero_bind"/>
</dbReference>
<dbReference type="PROSITE" id="PS50983">
    <property type="entry name" value="FE_B12_PBP"/>
    <property type="match status" value="1"/>
</dbReference>
<dbReference type="GO" id="GO:1901678">
    <property type="term" value="P:iron coordination entity transport"/>
    <property type="evidence" value="ECO:0007669"/>
    <property type="project" value="UniProtKB-ARBA"/>
</dbReference>
<comment type="similarity">
    <text evidence="2">Belongs to the bacterial solute-binding protein 8 family.</text>
</comment>
<evidence type="ECO:0000256" key="5">
    <source>
        <dbReference type="SAM" id="MobiDB-lite"/>
    </source>
</evidence>
<evidence type="ECO:0000256" key="4">
    <source>
        <dbReference type="ARBA" id="ARBA00022729"/>
    </source>
</evidence>
<dbReference type="PANTHER" id="PTHR30532:SF26">
    <property type="entry name" value="IRON(3+)-HYDROXAMATE-BINDING PROTEIN FHUD"/>
    <property type="match status" value="1"/>
</dbReference>
<dbReference type="Proteomes" id="UP000515679">
    <property type="component" value="Chromosome"/>
</dbReference>
<dbReference type="AlphaFoldDB" id="A0A7G5BZP4"/>
<organism evidence="7 8">
    <name type="scientific">Cohnella cholangitidis</name>
    <dbReference type="NCBI Taxonomy" id="2598458"/>
    <lineage>
        <taxon>Bacteria</taxon>
        <taxon>Bacillati</taxon>
        <taxon>Bacillota</taxon>
        <taxon>Bacilli</taxon>
        <taxon>Bacillales</taxon>
        <taxon>Paenibacillaceae</taxon>
        <taxon>Cohnella</taxon>
    </lineage>
</organism>